<dbReference type="EC" id="6.3.3.2" evidence="5"/>
<evidence type="ECO:0000256" key="2">
    <source>
        <dbReference type="ARBA" id="ARBA00022741"/>
    </source>
</evidence>
<reference evidence="7" key="1">
    <citation type="submission" date="2017-01" db="EMBL/GenBank/DDBJ databases">
        <authorList>
            <person name="Mah S.A."/>
            <person name="Swanson W.J."/>
            <person name="Moy G.W."/>
            <person name="Vacquier V.D."/>
        </authorList>
    </citation>
    <scope>NUCLEOTIDE SEQUENCE [LARGE SCALE GENOMIC DNA]</scope>
    <source>
        <strain evidence="7">124861</strain>
    </source>
</reference>
<dbReference type="GO" id="GO:0035999">
    <property type="term" value="P:tetrahydrofolate interconversion"/>
    <property type="evidence" value="ECO:0007669"/>
    <property type="project" value="TreeGrafter"/>
</dbReference>
<dbReference type="PANTHER" id="PTHR23407:SF1">
    <property type="entry name" value="5-FORMYLTETRAHYDROFOLATE CYCLO-LIGASE"/>
    <property type="match status" value="1"/>
</dbReference>
<name>A0A1X3DK02_9NEIS</name>
<keyword evidence="5" id="KW-0479">Metal-binding</keyword>
<feature type="binding site" evidence="4">
    <location>
        <begin position="137"/>
        <end position="145"/>
    </location>
    <ligand>
        <name>ATP</name>
        <dbReference type="ChEBI" id="CHEBI:30616"/>
    </ligand>
</feature>
<dbReference type="Pfam" id="PF01812">
    <property type="entry name" value="5-FTHF_cyc-lig"/>
    <property type="match status" value="1"/>
</dbReference>
<comment type="cofactor">
    <cofactor evidence="5">
        <name>Mg(2+)</name>
        <dbReference type="ChEBI" id="CHEBI:18420"/>
    </cofactor>
</comment>
<dbReference type="GO" id="GO:0005524">
    <property type="term" value="F:ATP binding"/>
    <property type="evidence" value="ECO:0007669"/>
    <property type="project" value="UniProtKB-KW"/>
</dbReference>
<evidence type="ECO:0000313" key="7">
    <source>
        <dbReference type="Proteomes" id="UP000193303"/>
    </source>
</evidence>
<evidence type="ECO:0000256" key="3">
    <source>
        <dbReference type="ARBA" id="ARBA00022840"/>
    </source>
</evidence>
<dbReference type="Proteomes" id="UP000193303">
    <property type="component" value="Unassembled WGS sequence"/>
</dbReference>
<evidence type="ECO:0000313" key="6">
    <source>
        <dbReference type="EMBL" id="OSI23542.1"/>
    </source>
</evidence>
<dbReference type="InterPro" id="IPR002698">
    <property type="entry name" value="FTHF_cligase"/>
</dbReference>
<accession>A0A1X3DK02</accession>
<organism evidence="6 7">
    <name type="scientific">Neisseria dumasiana</name>
    <dbReference type="NCBI Taxonomy" id="1931275"/>
    <lineage>
        <taxon>Bacteria</taxon>
        <taxon>Pseudomonadati</taxon>
        <taxon>Pseudomonadota</taxon>
        <taxon>Betaproteobacteria</taxon>
        <taxon>Neisseriales</taxon>
        <taxon>Neisseriaceae</taxon>
        <taxon>Neisseria</taxon>
    </lineage>
</organism>
<dbReference type="InterPro" id="IPR024185">
    <property type="entry name" value="FTHF_cligase-like_sf"/>
</dbReference>
<dbReference type="GO" id="GO:0030272">
    <property type="term" value="F:5-formyltetrahydrofolate cyclo-ligase activity"/>
    <property type="evidence" value="ECO:0007669"/>
    <property type="project" value="UniProtKB-EC"/>
</dbReference>
<keyword evidence="5" id="KW-0460">Magnesium</keyword>
<evidence type="ECO:0000256" key="1">
    <source>
        <dbReference type="ARBA" id="ARBA00010638"/>
    </source>
</evidence>
<dbReference type="STRING" id="1931275.BV914_01100"/>
<comment type="catalytic activity">
    <reaction evidence="5">
        <text>(6S)-5-formyl-5,6,7,8-tetrahydrofolate + ATP = (6R)-5,10-methenyltetrahydrofolate + ADP + phosphate</text>
        <dbReference type="Rhea" id="RHEA:10488"/>
        <dbReference type="ChEBI" id="CHEBI:30616"/>
        <dbReference type="ChEBI" id="CHEBI:43474"/>
        <dbReference type="ChEBI" id="CHEBI:57455"/>
        <dbReference type="ChEBI" id="CHEBI:57457"/>
        <dbReference type="ChEBI" id="CHEBI:456216"/>
        <dbReference type="EC" id="6.3.3.2"/>
    </reaction>
</comment>
<proteinExistence type="inferred from homology"/>
<dbReference type="EMBL" id="MTAB01000006">
    <property type="protein sequence ID" value="OSI23542.1"/>
    <property type="molecule type" value="Genomic_DNA"/>
</dbReference>
<comment type="similarity">
    <text evidence="1 5">Belongs to the 5-formyltetrahydrofolate cyclo-ligase family.</text>
</comment>
<dbReference type="NCBIfam" id="TIGR02727">
    <property type="entry name" value="MTHFS_bact"/>
    <property type="match status" value="1"/>
</dbReference>
<dbReference type="OrthoDB" id="9801938at2"/>
<keyword evidence="2 4" id="KW-0547">Nucleotide-binding</keyword>
<feature type="binding site" evidence="4">
    <location>
        <begin position="7"/>
        <end position="11"/>
    </location>
    <ligand>
        <name>ATP</name>
        <dbReference type="ChEBI" id="CHEBI:30616"/>
    </ligand>
</feature>
<dbReference type="Gene3D" id="3.40.50.10420">
    <property type="entry name" value="NagB/RpiA/CoA transferase-like"/>
    <property type="match status" value="1"/>
</dbReference>
<dbReference type="GO" id="GO:0046872">
    <property type="term" value="F:metal ion binding"/>
    <property type="evidence" value="ECO:0007669"/>
    <property type="project" value="UniProtKB-KW"/>
</dbReference>
<dbReference type="PANTHER" id="PTHR23407">
    <property type="entry name" value="ATPASE INHIBITOR/5-FORMYLTETRAHYDROFOLATE CYCLO-LIGASE"/>
    <property type="match status" value="1"/>
</dbReference>
<evidence type="ECO:0000256" key="4">
    <source>
        <dbReference type="PIRSR" id="PIRSR006806-1"/>
    </source>
</evidence>
<dbReference type="SUPFAM" id="SSF100950">
    <property type="entry name" value="NagB/RpiA/CoA transferase-like"/>
    <property type="match status" value="1"/>
</dbReference>
<dbReference type="AlphaFoldDB" id="A0A1X3DK02"/>
<protein>
    <recommendedName>
        <fullName evidence="5">5-formyltetrahydrofolate cyclo-ligase</fullName>
        <ecNumber evidence="5">6.3.3.2</ecNumber>
    </recommendedName>
</protein>
<keyword evidence="3 4" id="KW-0067">ATP-binding</keyword>
<dbReference type="PIRSF" id="PIRSF006806">
    <property type="entry name" value="FTHF_cligase"/>
    <property type="match status" value="1"/>
</dbReference>
<gene>
    <name evidence="6" type="ORF">BV912_03815</name>
</gene>
<feature type="binding site" evidence="4">
    <location>
        <position position="56"/>
    </location>
    <ligand>
        <name>substrate</name>
    </ligand>
</feature>
<comment type="caution">
    <text evidence="6">The sequence shown here is derived from an EMBL/GenBank/DDBJ whole genome shotgun (WGS) entry which is preliminary data.</text>
</comment>
<sequence length="194" mass="21939">MPNRAEKSELRRRLRRARAALPKKERAAATRAANGFLKRFIRRGSRIGVYWPVGSEMRLNGFVQTALSRGAELYLPYIEPDSLRLWFTPYQGDAAQAERKRGRGSLHIPQFGGKKIRAHRLHVLFVPLVGIDRQGYRLGQGGGYYDVSLAALRGRLRPCTVGVGFACQLCDVLPHEPHDIQLDAFVCERGIIRF</sequence>
<dbReference type="InterPro" id="IPR037171">
    <property type="entry name" value="NagB/RpiA_transferase-like"/>
</dbReference>
<evidence type="ECO:0000256" key="5">
    <source>
        <dbReference type="RuleBase" id="RU361279"/>
    </source>
</evidence>
<dbReference type="RefSeq" id="WP_085358530.1">
    <property type="nucleotide sequence ID" value="NZ_MTAB01000006.1"/>
</dbReference>
<dbReference type="GO" id="GO:0009396">
    <property type="term" value="P:folic acid-containing compound biosynthetic process"/>
    <property type="evidence" value="ECO:0007669"/>
    <property type="project" value="TreeGrafter"/>
</dbReference>